<dbReference type="InterPro" id="IPR007627">
    <property type="entry name" value="RNA_pol_sigma70_r2"/>
</dbReference>
<evidence type="ECO:0000256" key="4">
    <source>
        <dbReference type="ARBA" id="ARBA00023125"/>
    </source>
</evidence>
<comment type="caution">
    <text evidence="8">The sequence shown here is derived from an EMBL/GenBank/DDBJ whole genome shotgun (WGS) entry which is preliminary data.</text>
</comment>
<dbReference type="Gene3D" id="1.10.1740.10">
    <property type="match status" value="1"/>
</dbReference>
<evidence type="ECO:0000256" key="2">
    <source>
        <dbReference type="ARBA" id="ARBA00023015"/>
    </source>
</evidence>
<dbReference type="RefSeq" id="WP_272138310.1">
    <property type="nucleotide sequence ID" value="NZ_JAQNDM010000002.1"/>
</dbReference>
<feature type="domain" description="RNA polymerase sigma-70 region 2" evidence="6">
    <location>
        <begin position="16"/>
        <end position="81"/>
    </location>
</feature>
<evidence type="ECO:0000256" key="5">
    <source>
        <dbReference type="ARBA" id="ARBA00023163"/>
    </source>
</evidence>
<keyword evidence="2" id="KW-0805">Transcription regulation</keyword>
<dbReference type="InterPro" id="IPR013249">
    <property type="entry name" value="RNA_pol_sigma70_r4_t2"/>
</dbReference>
<evidence type="ECO:0000313" key="9">
    <source>
        <dbReference type="Proteomes" id="UP001221838"/>
    </source>
</evidence>
<keyword evidence="5" id="KW-0804">Transcription</keyword>
<name>A0ABT5D7I4_9BACT</name>
<dbReference type="InterPro" id="IPR013324">
    <property type="entry name" value="RNA_pol_sigma_r3/r4-like"/>
</dbReference>
<keyword evidence="3" id="KW-0731">Sigma factor</keyword>
<sequence>MRQEQGQQAGTFAMARRDRLLGQARKLCANPTDADDLVQEVIARFIEEFGDNPHLPAEASGEAWLVKTLTHLFYTQCRRQRTQLNRAQDPALSEHARETSPIPACDAITPEQFSEARGTLSPKLHETYELHASGMKYEEIARRLEIPIGTVKKRLHDARSRLRKYLQNLLKLGPP</sequence>
<proteinExistence type="inferred from homology"/>
<dbReference type="PANTHER" id="PTHR43133:SF8">
    <property type="entry name" value="RNA POLYMERASE SIGMA FACTOR HI_1459-RELATED"/>
    <property type="match status" value="1"/>
</dbReference>
<reference evidence="8 9" key="1">
    <citation type="submission" date="2022-11" db="EMBL/GenBank/DDBJ databases">
        <title>Minimal conservation of predation-associated metabolite biosynthetic gene clusters underscores biosynthetic potential of Myxococcota including descriptions for ten novel species: Archangium lansinium sp. nov., Myxococcus landrumus sp. nov., Nannocystis bai.</title>
        <authorList>
            <person name="Ahearne A."/>
            <person name="Stevens C."/>
            <person name="Dowd S."/>
        </authorList>
    </citation>
    <scope>NUCLEOTIDE SEQUENCE [LARGE SCALE GENOMIC DNA]</scope>
    <source>
        <strain evidence="8 9">NCWAL01</strain>
    </source>
</reference>
<evidence type="ECO:0000259" key="6">
    <source>
        <dbReference type="Pfam" id="PF04542"/>
    </source>
</evidence>
<evidence type="ECO:0000256" key="3">
    <source>
        <dbReference type="ARBA" id="ARBA00023082"/>
    </source>
</evidence>
<evidence type="ECO:0000259" key="7">
    <source>
        <dbReference type="Pfam" id="PF08281"/>
    </source>
</evidence>
<dbReference type="InterPro" id="IPR036388">
    <property type="entry name" value="WH-like_DNA-bd_sf"/>
</dbReference>
<dbReference type="Gene3D" id="1.10.10.10">
    <property type="entry name" value="Winged helix-like DNA-binding domain superfamily/Winged helix DNA-binding domain"/>
    <property type="match status" value="1"/>
</dbReference>
<evidence type="ECO:0000256" key="1">
    <source>
        <dbReference type="ARBA" id="ARBA00010641"/>
    </source>
</evidence>
<dbReference type="Pfam" id="PF08281">
    <property type="entry name" value="Sigma70_r4_2"/>
    <property type="match status" value="1"/>
</dbReference>
<dbReference type="Proteomes" id="UP001221838">
    <property type="component" value="Unassembled WGS sequence"/>
</dbReference>
<keyword evidence="4" id="KW-0238">DNA-binding</keyword>
<dbReference type="EMBL" id="JAQNDM010000002">
    <property type="protein sequence ID" value="MDC0709612.1"/>
    <property type="molecule type" value="Genomic_DNA"/>
</dbReference>
<dbReference type="InterPro" id="IPR039425">
    <property type="entry name" value="RNA_pol_sigma-70-like"/>
</dbReference>
<dbReference type="InterPro" id="IPR014284">
    <property type="entry name" value="RNA_pol_sigma-70_dom"/>
</dbReference>
<dbReference type="SUPFAM" id="SSF88946">
    <property type="entry name" value="Sigma2 domain of RNA polymerase sigma factors"/>
    <property type="match status" value="1"/>
</dbReference>
<organism evidence="8 9">
    <name type="scientific">Stigmatella ashevillensis</name>
    <dbReference type="NCBI Taxonomy" id="2995309"/>
    <lineage>
        <taxon>Bacteria</taxon>
        <taxon>Pseudomonadati</taxon>
        <taxon>Myxococcota</taxon>
        <taxon>Myxococcia</taxon>
        <taxon>Myxococcales</taxon>
        <taxon>Cystobacterineae</taxon>
        <taxon>Archangiaceae</taxon>
        <taxon>Stigmatella</taxon>
    </lineage>
</organism>
<evidence type="ECO:0000313" key="8">
    <source>
        <dbReference type="EMBL" id="MDC0709612.1"/>
    </source>
</evidence>
<dbReference type="PANTHER" id="PTHR43133">
    <property type="entry name" value="RNA POLYMERASE ECF-TYPE SIGMA FACTO"/>
    <property type="match status" value="1"/>
</dbReference>
<dbReference type="SUPFAM" id="SSF88659">
    <property type="entry name" value="Sigma3 and sigma4 domains of RNA polymerase sigma factors"/>
    <property type="match status" value="1"/>
</dbReference>
<keyword evidence="9" id="KW-1185">Reference proteome</keyword>
<dbReference type="NCBIfam" id="TIGR02937">
    <property type="entry name" value="sigma70-ECF"/>
    <property type="match status" value="1"/>
</dbReference>
<comment type="similarity">
    <text evidence="1">Belongs to the sigma-70 factor family. ECF subfamily.</text>
</comment>
<feature type="domain" description="RNA polymerase sigma factor 70 region 4 type 2" evidence="7">
    <location>
        <begin position="118"/>
        <end position="162"/>
    </location>
</feature>
<dbReference type="InterPro" id="IPR013325">
    <property type="entry name" value="RNA_pol_sigma_r2"/>
</dbReference>
<dbReference type="Pfam" id="PF04542">
    <property type="entry name" value="Sigma70_r2"/>
    <property type="match status" value="1"/>
</dbReference>
<accession>A0ABT5D7I4</accession>
<gene>
    <name evidence="8" type="ORF">POL68_14165</name>
</gene>
<protein>
    <submittedName>
        <fullName evidence="8">RNA polymerase sigma factor</fullName>
    </submittedName>
</protein>